<dbReference type="AlphaFoldDB" id="A0A4Y2Q1T2"/>
<gene>
    <name evidence="2" type="ORF">AVEN_10771_1</name>
</gene>
<keyword evidence="3" id="KW-1185">Reference proteome</keyword>
<sequence>MEILYDREHGLEQFHLKYDALANQQEDKPPAARKCSSPQHPAKTLHRIHGEDETSEQSIADLRKPEASQRFS</sequence>
<name>A0A4Y2Q1T2_ARAVE</name>
<protein>
    <submittedName>
        <fullName evidence="2">Uncharacterized protein</fullName>
    </submittedName>
</protein>
<reference evidence="2 3" key="1">
    <citation type="journal article" date="2019" name="Sci. Rep.">
        <title>Orb-weaving spider Araneus ventricosus genome elucidates the spidroin gene catalogue.</title>
        <authorList>
            <person name="Kono N."/>
            <person name="Nakamura H."/>
            <person name="Ohtoshi R."/>
            <person name="Moran D.A.P."/>
            <person name="Shinohara A."/>
            <person name="Yoshida Y."/>
            <person name="Fujiwara M."/>
            <person name="Mori M."/>
            <person name="Tomita M."/>
            <person name="Arakawa K."/>
        </authorList>
    </citation>
    <scope>NUCLEOTIDE SEQUENCE [LARGE SCALE GENOMIC DNA]</scope>
</reference>
<feature type="compositionally biased region" description="Basic and acidic residues" evidence="1">
    <location>
        <begin position="61"/>
        <end position="72"/>
    </location>
</feature>
<dbReference type="Proteomes" id="UP000499080">
    <property type="component" value="Unassembled WGS sequence"/>
</dbReference>
<evidence type="ECO:0000313" key="3">
    <source>
        <dbReference type="Proteomes" id="UP000499080"/>
    </source>
</evidence>
<dbReference type="EMBL" id="BGPR01012490">
    <property type="protein sequence ID" value="GBN56286.1"/>
    <property type="molecule type" value="Genomic_DNA"/>
</dbReference>
<feature type="region of interest" description="Disordered" evidence="1">
    <location>
        <begin position="25"/>
        <end position="72"/>
    </location>
</feature>
<accession>A0A4Y2Q1T2</accession>
<proteinExistence type="predicted"/>
<evidence type="ECO:0000256" key="1">
    <source>
        <dbReference type="SAM" id="MobiDB-lite"/>
    </source>
</evidence>
<evidence type="ECO:0000313" key="2">
    <source>
        <dbReference type="EMBL" id="GBN56286.1"/>
    </source>
</evidence>
<comment type="caution">
    <text evidence="2">The sequence shown here is derived from an EMBL/GenBank/DDBJ whole genome shotgun (WGS) entry which is preliminary data.</text>
</comment>
<organism evidence="2 3">
    <name type="scientific">Araneus ventricosus</name>
    <name type="common">Orbweaver spider</name>
    <name type="synonym">Epeira ventricosa</name>
    <dbReference type="NCBI Taxonomy" id="182803"/>
    <lineage>
        <taxon>Eukaryota</taxon>
        <taxon>Metazoa</taxon>
        <taxon>Ecdysozoa</taxon>
        <taxon>Arthropoda</taxon>
        <taxon>Chelicerata</taxon>
        <taxon>Arachnida</taxon>
        <taxon>Araneae</taxon>
        <taxon>Araneomorphae</taxon>
        <taxon>Entelegynae</taxon>
        <taxon>Araneoidea</taxon>
        <taxon>Araneidae</taxon>
        <taxon>Araneus</taxon>
    </lineage>
</organism>